<dbReference type="GO" id="GO:0016042">
    <property type="term" value="P:lipid catabolic process"/>
    <property type="evidence" value="ECO:0007669"/>
    <property type="project" value="UniProtKB-KW"/>
</dbReference>
<proteinExistence type="inferred from homology"/>
<evidence type="ECO:0000256" key="4">
    <source>
        <dbReference type="SAM" id="Phobius"/>
    </source>
</evidence>
<keyword evidence="4" id="KW-1133">Transmembrane helix</keyword>
<sequence length="584" mass="63451">MTYIFNKSTTPELFIASLTDGIAVHLKNLYDLGARKFGILSIPPLGCCPIARSVSHGGCDDDTNKLASAFYTSFEFRLQNLSSTLEGFKYSLGNTYNMTMNIINNPRGFKNVTSACCGTEGPSGLSDCKEGVDLCPNRDDYLFWDAFHPSQKASILAAHVLVFSQDQNFVTPEAFITSSSSRPVSLTKWPNTFNVLRYSNQSKHIQLLRILKASISTNNFSIISQTYQIYMAMTLITQNPVLIVIYIAIIGVLTITKKGVASQTTGPIFIFGDSTVDVGTNNHIKNCSARADHPYYGIDYPGGVATGRFSNGLNSADGIVQLLGGYDLSPLPFLALVNDSSNFTGDILHGVNFASGGAGLLKETGEIFYGQVISMEEQIQQFATVQGNITASLGGSEAGLLLKDSMYIISVGSNDIMEYLFSHLVPPEVLIANLTAIYAIHLKNLYNLGARKFGILSIPEIGCCPMARSFTPTGDCSEEANNLAVASYASLESLLKNMSSTLEGFNDPFSVFKDVKSACCVDNTRKGFNNCSEGVDLCTNRDDYLFWDLFHPTQKAAILAAHELVSSEDPYLVTPINFGSLRKA</sequence>
<keyword evidence="2 5" id="KW-0378">Hydrolase</keyword>
<dbReference type="OrthoDB" id="1600564at2759"/>
<evidence type="ECO:0000313" key="6">
    <source>
        <dbReference type="Proteomes" id="UP000245207"/>
    </source>
</evidence>
<dbReference type="CDD" id="cd01837">
    <property type="entry name" value="SGNH_plant_lipase_like"/>
    <property type="match status" value="1"/>
</dbReference>
<dbReference type="InterPro" id="IPR051058">
    <property type="entry name" value="GDSL_Est/Lipase"/>
</dbReference>
<keyword evidence="3" id="KW-0443">Lipid metabolism</keyword>
<dbReference type="GO" id="GO:0016788">
    <property type="term" value="F:hydrolase activity, acting on ester bonds"/>
    <property type="evidence" value="ECO:0007669"/>
    <property type="project" value="InterPro"/>
</dbReference>
<dbReference type="Proteomes" id="UP000245207">
    <property type="component" value="Unassembled WGS sequence"/>
</dbReference>
<name>A0A2U1NPE8_ARTAN</name>
<evidence type="ECO:0000256" key="2">
    <source>
        <dbReference type="ARBA" id="ARBA00022801"/>
    </source>
</evidence>
<keyword evidence="6" id="KW-1185">Reference proteome</keyword>
<dbReference type="Gene3D" id="3.40.50.1110">
    <property type="entry name" value="SGNH hydrolase"/>
    <property type="match status" value="2"/>
</dbReference>
<evidence type="ECO:0000313" key="5">
    <source>
        <dbReference type="EMBL" id="PWA75361.1"/>
    </source>
</evidence>
<dbReference type="STRING" id="35608.A0A2U1NPE8"/>
<dbReference type="InterPro" id="IPR001087">
    <property type="entry name" value="GDSL"/>
</dbReference>
<organism evidence="5 6">
    <name type="scientific">Artemisia annua</name>
    <name type="common">Sweet wormwood</name>
    <dbReference type="NCBI Taxonomy" id="35608"/>
    <lineage>
        <taxon>Eukaryota</taxon>
        <taxon>Viridiplantae</taxon>
        <taxon>Streptophyta</taxon>
        <taxon>Embryophyta</taxon>
        <taxon>Tracheophyta</taxon>
        <taxon>Spermatophyta</taxon>
        <taxon>Magnoliopsida</taxon>
        <taxon>eudicotyledons</taxon>
        <taxon>Gunneridae</taxon>
        <taxon>Pentapetalae</taxon>
        <taxon>asterids</taxon>
        <taxon>campanulids</taxon>
        <taxon>Asterales</taxon>
        <taxon>Asteraceae</taxon>
        <taxon>Asteroideae</taxon>
        <taxon>Anthemideae</taxon>
        <taxon>Artemisiinae</taxon>
        <taxon>Artemisia</taxon>
    </lineage>
</organism>
<keyword evidence="4" id="KW-0472">Membrane</keyword>
<dbReference type="InterPro" id="IPR035669">
    <property type="entry name" value="SGNH_plant_lipase-like"/>
</dbReference>
<gene>
    <name evidence="5" type="ORF">CTI12_AA244410</name>
</gene>
<dbReference type="Pfam" id="PF00657">
    <property type="entry name" value="Lipase_GDSL"/>
    <property type="match status" value="2"/>
</dbReference>
<accession>A0A2U1NPE8</accession>
<keyword evidence="3" id="KW-0442">Lipid degradation</keyword>
<reference evidence="5 6" key="1">
    <citation type="journal article" date="2018" name="Mol. Plant">
        <title>The genome of Artemisia annua provides insight into the evolution of Asteraceae family and artemisinin biosynthesis.</title>
        <authorList>
            <person name="Shen Q."/>
            <person name="Zhang L."/>
            <person name="Liao Z."/>
            <person name="Wang S."/>
            <person name="Yan T."/>
            <person name="Shi P."/>
            <person name="Liu M."/>
            <person name="Fu X."/>
            <person name="Pan Q."/>
            <person name="Wang Y."/>
            <person name="Lv Z."/>
            <person name="Lu X."/>
            <person name="Zhang F."/>
            <person name="Jiang W."/>
            <person name="Ma Y."/>
            <person name="Chen M."/>
            <person name="Hao X."/>
            <person name="Li L."/>
            <person name="Tang Y."/>
            <person name="Lv G."/>
            <person name="Zhou Y."/>
            <person name="Sun X."/>
            <person name="Brodelius P.E."/>
            <person name="Rose J.K.C."/>
            <person name="Tang K."/>
        </authorList>
    </citation>
    <scope>NUCLEOTIDE SEQUENCE [LARGE SCALE GENOMIC DNA]</scope>
    <source>
        <strain evidence="6">cv. Huhao1</strain>
        <tissue evidence="5">Leaf</tissue>
    </source>
</reference>
<feature type="transmembrane region" description="Helical" evidence="4">
    <location>
        <begin position="229"/>
        <end position="253"/>
    </location>
</feature>
<protein>
    <submittedName>
        <fullName evidence="5">SGNH hydrolase-type esterase domain-containing protein</fullName>
    </submittedName>
</protein>
<evidence type="ECO:0000256" key="1">
    <source>
        <dbReference type="ARBA" id="ARBA00008668"/>
    </source>
</evidence>
<evidence type="ECO:0000256" key="3">
    <source>
        <dbReference type="ARBA" id="ARBA00022963"/>
    </source>
</evidence>
<comment type="similarity">
    <text evidence="1">Belongs to the 'GDSL' lipolytic enzyme family.</text>
</comment>
<dbReference type="PANTHER" id="PTHR45648">
    <property type="entry name" value="GDSL LIPASE/ACYLHYDROLASE FAMILY PROTEIN (AFU_ORTHOLOGUE AFUA_4G14700)"/>
    <property type="match status" value="1"/>
</dbReference>
<dbReference type="AlphaFoldDB" id="A0A2U1NPE8"/>
<dbReference type="EMBL" id="PKPP01002423">
    <property type="protein sequence ID" value="PWA75361.1"/>
    <property type="molecule type" value="Genomic_DNA"/>
</dbReference>
<comment type="caution">
    <text evidence="5">The sequence shown here is derived from an EMBL/GenBank/DDBJ whole genome shotgun (WGS) entry which is preliminary data.</text>
</comment>
<keyword evidence="4" id="KW-0812">Transmembrane</keyword>
<dbReference type="PANTHER" id="PTHR45648:SF180">
    <property type="entry name" value="OS04G0561800 PROTEIN"/>
    <property type="match status" value="1"/>
</dbReference>
<dbReference type="InterPro" id="IPR036514">
    <property type="entry name" value="SGNH_hydro_sf"/>
</dbReference>